<dbReference type="EMBL" id="FRBH01000005">
    <property type="protein sequence ID" value="SHL04060.1"/>
    <property type="molecule type" value="Genomic_DNA"/>
</dbReference>
<reference evidence="2" key="1">
    <citation type="submission" date="2016-11" db="EMBL/GenBank/DDBJ databases">
        <authorList>
            <person name="Varghese N."/>
            <person name="Submissions S."/>
        </authorList>
    </citation>
    <scope>NUCLEOTIDE SEQUENCE [LARGE SCALE GENOMIC DNA]</scope>
    <source>
        <strain evidence="2">DSM 27989</strain>
    </source>
</reference>
<proteinExistence type="predicted"/>
<dbReference type="Proteomes" id="UP000184120">
    <property type="component" value="Unassembled WGS sequence"/>
</dbReference>
<accession>A0A1M6XDG3</accession>
<name>A0A1M6XDG3_9FLAO</name>
<gene>
    <name evidence="1" type="ORF">SAMN05443634_105211</name>
</gene>
<dbReference type="STRING" id="1434701.SAMN05443634_105211"/>
<organism evidence="1 2">
    <name type="scientific">Chishuiella changwenlii</name>
    <dbReference type="NCBI Taxonomy" id="1434701"/>
    <lineage>
        <taxon>Bacteria</taxon>
        <taxon>Pseudomonadati</taxon>
        <taxon>Bacteroidota</taxon>
        <taxon>Flavobacteriia</taxon>
        <taxon>Flavobacteriales</taxon>
        <taxon>Weeksellaceae</taxon>
        <taxon>Chishuiella</taxon>
    </lineage>
</organism>
<evidence type="ECO:0000313" key="1">
    <source>
        <dbReference type="EMBL" id="SHL04060.1"/>
    </source>
</evidence>
<evidence type="ECO:0000313" key="2">
    <source>
        <dbReference type="Proteomes" id="UP000184120"/>
    </source>
</evidence>
<dbReference type="AlphaFoldDB" id="A0A1M6XDG3"/>
<protein>
    <submittedName>
        <fullName evidence="1">Uncharacterized protein</fullName>
    </submittedName>
</protein>
<sequence length="33" mass="3951">MKLHFIVSRANGLKDKIIKMIINGEFENWDIYI</sequence>